<dbReference type="EMBL" id="JASNQZ010000002">
    <property type="protein sequence ID" value="KAL0959948.1"/>
    <property type="molecule type" value="Genomic_DNA"/>
</dbReference>
<comment type="caution">
    <text evidence="1">The sequence shown here is derived from an EMBL/GenBank/DDBJ whole genome shotgun (WGS) entry which is preliminary data.</text>
</comment>
<keyword evidence="2" id="KW-1185">Reference proteome</keyword>
<accession>A0ABR3JXC9</accession>
<gene>
    <name evidence="1" type="ORF">HGRIS_011612</name>
</gene>
<evidence type="ECO:0000313" key="1">
    <source>
        <dbReference type="EMBL" id="KAL0959948.1"/>
    </source>
</evidence>
<evidence type="ECO:0000313" key="2">
    <source>
        <dbReference type="Proteomes" id="UP001556367"/>
    </source>
</evidence>
<reference evidence="2" key="1">
    <citation type="submission" date="2024-06" db="EMBL/GenBank/DDBJ databases">
        <title>Multi-omics analyses provide insights into the biosynthesis of the anticancer antibiotic pleurotin in Hohenbuehelia grisea.</title>
        <authorList>
            <person name="Weaver J.A."/>
            <person name="Alberti F."/>
        </authorList>
    </citation>
    <scope>NUCLEOTIDE SEQUENCE [LARGE SCALE GENOMIC DNA]</scope>
    <source>
        <strain evidence="2">T-177</strain>
    </source>
</reference>
<proteinExistence type="predicted"/>
<organism evidence="1 2">
    <name type="scientific">Hohenbuehelia grisea</name>
    <dbReference type="NCBI Taxonomy" id="104357"/>
    <lineage>
        <taxon>Eukaryota</taxon>
        <taxon>Fungi</taxon>
        <taxon>Dikarya</taxon>
        <taxon>Basidiomycota</taxon>
        <taxon>Agaricomycotina</taxon>
        <taxon>Agaricomycetes</taxon>
        <taxon>Agaricomycetidae</taxon>
        <taxon>Agaricales</taxon>
        <taxon>Pleurotineae</taxon>
        <taxon>Pleurotaceae</taxon>
        <taxon>Hohenbuehelia</taxon>
    </lineage>
</organism>
<name>A0ABR3JXC9_9AGAR</name>
<sequence length="163" mass="17887">MPSKENLLPQMPLLDSFLARVGRVLAVRRRKDVSQEFQNTRNAVVLQGLVPALFAANGAVVPSLGVIFPKGQTTHEESQTRRIAQGTSTVADILSSGLEIVPVVGSSLKSSLELVSKLLKFIEIHSQNKEDIKDLVARLRHLELLLSVIPSSHHAQQLQNQKT</sequence>
<protein>
    <submittedName>
        <fullName evidence="1">Uncharacterized protein</fullName>
    </submittedName>
</protein>
<dbReference type="Proteomes" id="UP001556367">
    <property type="component" value="Unassembled WGS sequence"/>
</dbReference>